<feature type="transmembrane region" description="Helical" evidence="1">
    <location>
        <begin position="20"/>
        <end position="40"/>
    </location>
</feature>
<evidence type="ECO:0000313" key="2">
    <source>
        <dbReference type="EMBL" id="WFD11499.1"/>
    </source>
</evidence>
<dbReference type="RefSeq" id="WP_277733577.1">
    <property type="nucleotide sequence ID" value="NZ_CP120733.1"/>
</dbReference>
<proteinExistence type="predicted"/>
<accession>A0ABY8EEX0</accession>
<gene>
    <name evidence="2" type="ORF">P4S50_05335</name>
</gene>
<name>A0ABY8EEX0_9FIRM</name>
<keyword evidence="1" id="KW-1133">Transmembrane helix</keyword>
<feature type="transmembrane region" description="Helical" evidence="1">
    <location>
        <begin position="148"/>
        <end position="169"/>
    </location>
</feature>
<feature type="transmembrane region" description="Helical" evidence="1">
    <location>
        <begin position="120"/>
        <end position="142"/>
    </location>
</feature>
<protein>
    <submittedName>
        <fullName evidence="2">Uncharacterized protein</fullName>
    </submittedName>
</protein>
<organism evidence="2 3">
    <name type="scientific">Tepidibacter hydrothermalis</name>
    <dbReference type="NCBI Taxonomy" id="3036126"/>
    <lineage>
        <taxon>Bacteria</taxon>
        <taxon>Bacillati</taxon>
        <taxon>Bacillota</taxon>
        <taxon>Clostridia</taxon>
        <taxon>Peptostreptococcales</taxon>
        <taxon>Peptostreptococcaceae</taxon>
        <taxon>Tepidibacter</taxon>
    </lineage>
</organism>
<keyword evidence="3" id="KW-1185">Reference proteome</keyword>
<dbReference type="EMBL" id="CP120733">
    <property type="protein sequence ID" value="WFD11499.1"/>
    <property type="molecule type" value="Genomic_DNA"/>
</dbReference>
<reference evidence="2 3" key="1">
    <citation type="submission" date="2023-03" db="EMBL/GenBank/DDBJ databases">
        <title>Complete genome sequence of Tepidibacter sp. SWIR-1, isolated from a deep-sea hydrothermal vent.</title>
        <authorList>
            <person name="Li X."/>
        </authorList>
    </citation>
    <scope>NUCLEOTIDE SEQUENCE [LARGE SCALE GENOMIC DNA]</scope>
    <source>
        <strain evidence="2 3">SWIR-1</strain>
    </source>
</reference>
<dbReference type="Proteomes" id="UP001222800">
    <property type="component" value="Chromosome"/>
</dbReference>
<feature type="transmembrane region" description="Helical" evidence="1">
    <location>
        <begin position="82"/>
        <end position="99"/>
    </location>
</feature>
<sequence length="176" mass="19778">MSKGLRVFFMVSVGFIPMVLHWSISSSLGLILGSFVLVALLIKESFKKNISLMTKTLTLYFLIANVLYFIFDINQVIINRHLYTYISLGTMSLYSLIIRKPFTMDGAKSGYKKGFESSPLFIEVNMLISTIWCATYIISSILRFIGDNLLFVVIPNILISVAIACSIIIPNLMPDT</sequence>
<evidence type="ECO:0000256" key="1">
    <source>
        <dbReference type="SAM" id="Phobius"/>
    </source>
</evidence>
<keyword evidence="1" id="KW-0812">Transmembrane</keyword>
<evidence type="ECO:0000313" key="3">
    <source>
        <dbReference type="Proteomes" id="UP001222800"/>
    </source>
</evidence>
<feature type="transmembrane region" description="Helical" evidence="1">
    <location>
        <begin position="52"/>
        <end position="70"/>
    </location>
</feature>
<keyword evidence="1" id="KW-0472">Membrane</keyword>